<evidence type="ECO:0000313" key="1">
    <source>
        <dbReference type="EMBL" id="KYN38559.1"/>
    </source>
</evidence>
<evidence type="ECO:0000313" key="2">
    <source>
        <dbReference type="Proteomes" id="UP000078541"/>
    </source>
</evidence>
<name>A0A195FEU6_9HYME</name>
<organism evidence="1 2">
    <name type="scientific">Trachymyrmex septentrionalis</name>
    <dbReference type="NCBI Taxonomy" id="34720"/>
    <lineage>
        <taxon>Eukaryota</taxon>
        <taxon>Metazoa</taxon>
        <taxon>Ecdysozoa</taxon>
        <taxon>Arthropoda</taxon>
        <taxon>Hexapoda</taxon>
        <taxon>Insecta</taxon>
        <taxon>Pterygota</taxon>
        <taxon>Neoptera</taxon>
        <taxon>Endopterygota</taxon>
        <taxon>Hymenoptera</taxon>
        <taxon>Apocrita</taxon>
        <taxon>Aculeata</taxon>
        <taxon>Formicoidea</taxon>
        <taxon>Formicidae</taxon>
        <taxon>Myrmicinae</taxon>
        <taxon>Trachymyrmex</taxon>
    </lineage>
</organism>
<gene>
    <name evidence="1" type="ORF">ALC56_07042</name>
</gene>
<proteinExistence type="predicted"/>
<accession>A0A195FEU6</accession>
<dbReference type="AlphaFoldDB" id="A0A195FEU6"/>
<sequence length="149" mass="16941">MTAYLKFKGDLQAIVKLETGKVTNYFLDLVVEAATCKAQNSGIVAVNYLLDSETSLQRLTIVGGNEQNEIKTRIRRQHNGKCMGRREKIEQVPLNNGEHTFSKKDDRLAYRPEITRINGKMDSKTTPNRNAFDIQIEITQTNRYCSSLT</sequence>
<keyword evidence="2" id="KW-1185">Reference proteome</keyword>
<reference evidence="1 2" key="1">
    <citation type="submission" date="2016-03" db="EMBL/GenBank/DDBJ databases">
        <title>Trachymyrmex septentrionalis WGS genome.</title>
        <authorList>
            <person name="Nygaard S."/>
            <person name="Hu H."/>
            <person name="Boomsma J."/>
            <person name="Zhang G."/>
        </authorList>
    </citation>
    <scope>NUCLEOTIDE SEQUENCE [LARGE SCALE GENOMIC DNA]</scope>
    <source>
        <strain evidence="1">Tsep2-gDNA-1</strain>
        <tissue evidence="1">Whole body</tissue>
    </source>
</reference>
<dbReference type="EMBL" id="KQ981656">
    <property type="protein sequence ID" value="KYN38559.1"/>
    <property type="molecule type" value="Genomic_DNA"/>
</dbReference>
<dbReference type="Proteomes" id="UP000078541">
    <property type="component" value="Unassembled WGS sequence"/>
</dbReference>
<protein>
    <submittedName>
        <fullName evidence="1">Uncharacterized protein</fullName>
    </submittedName>
</protein>